<comment type="caution">
    <text evidence="3">The sequence shown here is derived from an EMBL/GenBank/DDBJ whole genome shotgun (WGS) entry which is preliminary data.</text>
</comment>
<feature type="region of interest" description="Disordered" evidence="1">
    <location>
        <begin position="340"/>
        <end position="412"/>
    </location>
</feature>
<evidence type="ECO:0000256" key="1">
    <source>
        <dbReference type="SAM" id="MobiDB-lite"/>
    </source>
</evidence>
<dbReference type="InterPro" id="IPR013324">
    <property type="entry name" value="RNA_pol_sigma_r3/r4-like"/>
</dbReference>
<keyword evidence="4" id="KW-1185">Reference proteome</keyword>
<dbReference type="Pfam" id="PF04545">
    <property type="entry name" value="Sigma70_r4"/>
    <property type="match status" value="1"/>
</dbReference>
<proteinExistence type="predicted"/>
<dbReference type="SUPFAM" id="SSF88659">
    <property type="entry name" value="Sigma3 and sigma4 domains of RNA polymerase sigma factors"/>
    <property type="match status" value="1"/>
</dbReference>
<dbReference type="RefSeq" id="WP_305024790.1">
    <property type="nucleotide sequence ID" value="NZ_JAUQTB010000008.1"/>
</dbReference>
<sequence>METSNFAFLRALHPELASLAEQAEGSIWLNPRGVLMQGRLFGEILATTISTQEKVEPVYSIKQIDRLHKLSREGLLSEEIRNKFEWLRMNGNAAAHSSSEVHVDLALTAHRNMFELSAWFVELYGSVDSEVPAYQMPIEQALANPQVEQSPVLDTGLMEKVISDQLEARLLPTLDEKFRSIEEALQRIAESRSAAAAEAIVQTESVRNPVLATPIVQVSPSPPDHSGLIEIAVELNRRNLKVIDKRPLNGALWVVGGWELKEVLSTWNDQGIYFRFAKNGSQSTKRKPAWFMLGKNPSADRWITAPVIVEEKTISHQATQEESQQPIRVALKQQTSTLSNLTVTSGAGSSEEEQRRSSTFGSKLQGEEQVDLPEAKQVHEDTGVSAAREVDKESRPTEETGEESPPQSEVVAIPASLHSQSLKGYASDRLTEISNSLGAITFGDWNEERLMNLYEQQPKLLHDVMVQLWFFGFQFEGKLGRFLKLQRDSNEGCIGTIEVDKKLDEILTPDVCRLLGRFGIIGTRQLSGIPVSSLAWLLRGRHGETVERLRELEASSVDPHLVRTSEKVTKIIRLNSEQLVIPAQLYHTPIADLNIQGCNALLRGIQENWNISLLGELPEVLTILPTRIKSVGMTTVTKFFEQLKGIVNAGETVPFNHAVELSVAARNPSVPVREAEEIVWNAEIFPVNKEEMALPLETYFIGIPKLISELQNSGISTVGQLPSGLEQLLGYQGVGTTAVEKFYNQLIHMLSQYRVEQAEAAVWERMNSEERIAASIEQIEQTWQDWLQGQDPTRGRERNLEVLRFRWNLVREGRKVTLEETGQAFDLTRERIRQILIRQNERLVKDTGQLEKAIRTACQPLKGFYYYPLQPKESFVHYLIIDILETVGLTYLEEYGWWSEKSISDIEFVDHSLHRTLKQSYKGEVISNEMLQGTIAILSENHNVPSDLLFMFTESALLPCSEGFILKNSSKADLVEMVLRGYPTGAEVYKKADELMEKANRLWPNSFTKDREFTSILSRDEYADTAYLWGRGVYIHHSFVEPDIALIEKVSLACEELLEVRSPISIGRMYGQFEDLLQSSGVPNEYALYTLLRKYGSSRLQLRKFPHIWHESDGFQLNNSDMLKGYIRELNRPVQKEDLIKEFVKNRGWKSFTVEFNLASDSDFVRVDYGVIGLREFYYLNQSDIEKLYGKLEELLEGRSILHINLLFEEMKEFCESIDIHSSSLLYDLIQEFAANNTNFIRYPFVVPAGQDIEKVNMQILIEQYIADQSLELPVSREQVLQWLTEDLGGREESLDIILSASKDIIYYSRGQYGEYIHRESLGWSEDKEEQLLNLVNRRLQEASKDSRLYVLAKELLTSEYLPELKLTIEWSEDLLIDLLKKSQKVLLIGSYDAILVSLSDSVIRGESDFVAYVMDRFFSGQVRDRDLYRKLAELRFSKDGQLLYETLTDMESGKGRIVRDGDRFLLKD</sequence>
<dbReference type="Proteomes" id="UP001240171">
    <property type="component" value="Unassembled WGS sequence"/>
</dbReference>
<dbReference type="Gene3D" id="1.10.10.10">
    <property type="entry name" value="Winged helix-like DNA-binding domain superfamily/Winged helix DNA-binding domain"/>
    <property type="match status" value="1"/>
</dbReference>
<dbReference type="InterPro" id="IPR007630">
    <property type="entry name" value="RNA_pol_sigma70_r4"/>
</dbReference>
<protein>
    <submittedName>
        <fullName evidence="3">Sigma factor-like helix-turn-helix DNA-binding protein</fullName>
    </submittedName>
</protein>
<dbReference type="InterPro" id="IPR036388">
    <property type="entry name" value="WH-like_DNA-bd_sf"/>
</dbReference>
<dbReference type="EMBL" id="JAUQTB010000008">
    <property type="protein sequence ID" value="MDO7907579.1"/>
    <property type="molecule type" value="Genomic_DNA"/>
</dbReference>
<reference evidence="3 4" key="1">
    <citation type="submission" date="2023-07" db="EMBL/GenBank/DDBJ databases">
        <title>Paenibacillus sp. JX-17 nov. isolated from soil.</title>
        <authorList>
            <person name="Wan Y."/>
            <person name="Liu B."/>
        </authorList>
    </citation>
    <scope>NUCLEOTIDE SEQUENCE [LARGE SCALE GENOMIC DNA]</scope>
    <source>
        <strain evidence="3 4">JX-17</strain>
    </source>
</reference>
<accession>A0ABT9CE76</accession>
<evidence type="ECO:0000259" key="2">
    <source>
        <dbReference type="Pfam" id="PF04545"/>
    </source>
</evidence>
<evidence type="ECO:0000313" key="4">
    <source>
        <dbReference type="Proteomes" id="UP001240171"/>
    </source>
</evidence>
<feature type="domain" description="RNA polymerase sigma-70 region 4" evidence="2">
    <location>
        <begin position="797"/>
        <end position="838"/>
    </location>
</feature>
<organism evidence="3 4">
    <name type="scientific">Paenibacillus lacisoli</name>
    <dbReference type="NCBI Taxonomy" id="3064525"/>
    <lineage>
        <taxon>Bacteria</taxon>
        <taxon>Bacillati</taxon>
        <taxon>Bacillota</taxon>
        <taxon>Bacilli</taxon>
        <taxon>Bacillales</taxon>
        <taxon>Paenibacillaceae</taxon>
        <taxon>Paenibacillus</taxon>
    </lineage>
</organism>
<name>A0ABT9CE76_9BACL</name>
<feature type="compositionally biased region" description="Basic and acidic residues" evidence="1">
    <location>
        <begin position="373"/>
        <end position="398"/>
    </location>
</feature>
<evidence type="ECO:0000313" key="3">
    <source>
        <dbReference type="EMBL" id="MDO7907579.1"/>
    </source>
</evidence>
<gene>
    <name evidence="3" type="ORF">Q5741_14310</name>
</gene>